<dbReference type="RefSeq" id="WP_114839618.1">
    <property type="nucleotide sequence ID" value="NZ_CP031217.1"/>
</dbReference>
<dbReference type="KEGG" id="hbv:ABIV_1812"/>
<protein>
    <recommendedName>
        <fullName evidence="5">DUF3467 domain-containing protein</fullName>
    </recommendedName>
</protein>
<dbReference type="Proteomes" id="UP000289193">
    <property type="component" value="Unassembled WGS sequence"/>
</dbReference>
<dbReference type="Proteomes" id="UP000253850">
    <property type="component" value="Chromosome"/>
</dbReference>
<proteinExistence type="predicted"/>
<keyword evidence="4" id="KW-1185">Reference proteome</keyword>
<evidence type="ECO:0000313" key="4">
    <source>
        <dbReference type="Proteomes" id="UP000289193"/>
    </source>
</evidence>
<evidence type="ECO:0000313" key="1">
    <source>
        <dbReference type="EMBL" id="AXH12802.1"/>
    </source>
</evidence>
<accession>A0AAX2A6J5</accession>
<reference evidence="2 4" key="1">
    <citation type="submission" date="2017-10" db="EMBL/GenBank/DDBJ databases">
        <title>Genomics of the genus Arcobacter.</title>
        <authorList>
            <person name="Perez-Cataluna A."/>
            <person name="Figueras M.J."/>
        </authorList>
    </citation>
    <scope>NUCLEOTIDE SEQUENCE [LARGE SCALE GENOMIC DNA]</scope>
    <source>
        <strain evidence="2 4">CECT 7835</strain>
    </source>
</reference>
<evidence type="ECO:0000313" key="3">
    <source>
        <dbReference type="Proteomes" id="UP000253850"/>
    </source>
</evidence>
<sequence length="93" mass="10706">MKTSTKIDSIRLAHHFKKDTINLFYVEKPYGEYSDPVVKIEILENDKLTGQLEIPFENIDNLIESLQKVREKYENDNALDIHEELSANIGGGQ</sequence>
<dbReference type="EMBL" id="PDKM01000008">
    <property type="protein sequence ID" value="RXK09074.1"/>
    <property type="molecule type" value="Genomic_DNA"/>
</dbReference>
<evidence type="ECO:0000313" key="2">
    <source>
        <dbReference type="EMBL" id="RXK09074.1"/>
    </source>
</evidence>
<dbReference type="EMBL" id="CP031217">
    <property type="protein sequence ID" value="AXH12802.1"/>
    <property type="molecule type" value="Genomic_DNA"/>
</dbReference>
<name>A0AAX2A6J5_9BACT</name>
<reference evidence="1 3" key="2">
    <citation type="submission" date="2018-07" db="EMBL/GenBank/DDBJ databases">
        <title>Complete genome of the Arcobacter bivalviorum type strain LMG 26154.</title>
        <authorList>
            <person name="Miller W.G."/>
            <person name="Yee E."/>
            <person name="Bono J.L."/>
        </authorList>
    </citation>
    <scope>NUCLEOTIDE SEQUENCE [LARGE SCALE GENOMIC DNA]</scope>
    <source>
        <strain evidence="1 3">LMG 26154</strain>
    </source>
</reference>
<evidence type="ECO:0008006" key="5">
    <source>
        <dbReference type="Google" id="ProtNLM"/>
    </source>
</evidence>
<gene>
    <name evidence="1" type="ORF">ABIV_1812</name>
    <name evidence="2" type="ORF">CRV05_12405</name>
</gene>
<dbReference type="AlphaFoldDB" id="A0AAX2A6J5"/>
<organism evidence="2 4">
    <name type="scientific">Halarcobacter bivalviorum</name>
    <dbReference type="NCBI Taxonomy" id="663364"/>
    <lineage>
        <taxon>Bacteria</taxon>
        <taxon>Pseudomonadati</taxon>
        <taxon>Campylobacterota</taxon>
        <taxon>Epsilonproteobacteria</taxon>
        <taxon>Campylobacterales</taxon>
        <taxon>Arcobacteraceae</taxon>
        <taxon>Halarcobacter</taxon>
    </lineage>
</organism>